<gene>
    <name evidence="1" type="ORF">RCOM_0465450</name>
</gene>
<evidence type="ECO:0000313" key="2">
    <source>
        <dbReference type="Proteomes" id="UP000008311"/>
    </source>
</evidence>
<protein>
    <recommendedName>
        <fullName evidence="3">TF-B3 domain-containing protein</fullName>
    </recommendedName>
</protein>
<dbReference type="AlphaFoldDB" id="B9SR39"/>
<reference evidence="2" key="1">
    <citation type="journal article" date="2010" name="Nat. Biotechnol.">
        <title>Draft genome sequence of the oilseed species Ricinus communis.</title>
        <authorList>
            <person name="Chan A.P."/>
            <person name="Crabtree J."/>
            <person name="Zhao Q."/>
            <person name="Lorenzi H."/>
            <person name="Orvis J."/>
            <person name="Puiu D."/>
            <person name="Melake-Berhan A."/>
            <person name="Jones K.M."/>
            <person name="Redman J."/>
            <person name="Chen G."/>
            <person name="Cahoon E.B."/>
            <person name="Gedil M."/>
            <person name="Stanke M."/>
            <person name="Haas B.J."/>
            <person name="Wortman J.R."/>
            <person name="Fraser-Liggett C.M."/>
            <person name="Ravel J."/>
            <person name="Rabinowicz P.D."/>
        </authorList>
    </citation>
    <scope>NUCLEOTIDE SEQUENCE [LARGE SCALE GENOMIC DNA]</scope>
    <source>
        <strain evidence="2">cv. Hale</strain>
    </source>
</reference>
<keyword evidence="2" id="KW-1185">Reference proteome</keyword>
<dbReference type="OMA" id="RSEWTEI"/>
<dbReference type="EMBL" id="EQ974093">
    <property type="protein sequence ID" value="EEF33941.1"/>
    <property type="molecule type" value="Genomic_DNA"/>
</dbReference>
<dbReference type="OrthoDB" id="841294at2759"/>
<evidence type="ECO:0008006" key="3">
    <source>
        <dbReference type="Google" id="ProtNLM"/>
    </source>
</evidence>
<dbReference type="InParanoid" id="B9SR39"/>
<organism evidence="1 2">
    <name type="scientific">Ricinus communis</name>
    <name type="common">Castor bean</name>
    <dbReference type="NCBI Taxonomy" id="3988"/>
    <lineage>
        <taxon>Eukaryota</taxon>
        <taxon>Viridiplantae</taxon>
        <taxon>Streptophyta</taxon>
        <taxon>Embryophyta</taxon>
        <taxon>Tracheophyta</taxon>
        <taxon>Spermatophyta</taxon>
        <taxon>Magnoliopsida</taxon>
        <taxon>eudicotyledons</taxon>
        <taxon>Gunneridae</taxon>
        <taxon>Pentapetalae</taxon>
        <taxon>rosids</taxon>
        <taxon>fabids</taxon>
        <taxon>Malpighiales</taxon>
        <taxon>Euphorbiaceae</taxon>
        <taxon>Acalyphoideae</taxon>
        <taxon>Acalypheae</taxon>
        <taxon>Ricinus</taxon>
    </lineage>
</organism>
<sequence length="153" mass="16877">MATAEPNKTPQLNQISNFPIDGEVKYLFTKSLSNGDMVGGLTLIGESHNFFRRGIPNSLSNEIGGIGLDVEIFTPNGKIWNKLRYDHANKIFKLDGIEWDDVVTKNQLKVGDEIDCFSLYHAEVGPQGILSLLVQKAAKEDSDSELMHAAGEK</sequence>
<proteinExistence type="predicted"/>
<name>B9SR39_RICCO</name>
<dbReference type="Proteomes" id="UP000008311">
    <property type="component" value="Unassembled WGS sequence"/>
</dbReference>
<accession>B9SR39</accession>
<evidence type="ECO:0000313" key="1">
    <source>
        <dbReference type="EMBL" id="EEF33941.1"/>
    </source>
</evidence>